<accession>A0ABS3BLH8</accession>
<dbReference type="Gene3D" id="1.25.40.390">
    <property type="match status" value="1"/>
</dbReference>
<dbReference type="Pfam" id="PF14322">
    <property type="entry name" value="SusD-like_3"/>
    <property type="match status" value="1"/>
</dbReference>
<dbReference type="PROSITE" id="PS51257">
    <property type="entry name" value="PROKAR_LIPOPROTEIN"/>
    <property type="match status" value="1"/>
</dbReference>
<dbReference type="RefSeq" id="WP_206568107.1">
    <property type="nucleotide sequence ID" value="NZ_JAFKCW010000001.1"/>
</dbReference>
<evidence type="ECO:0000313" key="2">
    <source>
        <dbReference type="EMBL" id="MBN7800148.1"/>
    </source>
</evidence>
<dbReference type="InterPro" id="IPR033985">
    <property type="entry name" value="SusD-like_N"/>
</dbReference>
<organism evidence="2 3">
    <name type="scientific">Algoriphagus aestuariicola</name>
    <dbReference type="NCBI Taxonomy" id="1852016"/>
    <lineage>
        <taxon>Bacteria</taxon>
        <taxon>Pseudomonadati</taxon>
        <taxon>Bacteroidota</taxon>
        <taxon>Cytophagia</taxon>
        <taxon>Cytophagales</taxon>
        <taxon>Cyclobacteriaceae</taxon>
        <taxon>Algoriphagus</taxon>
    </lineage>
</organism>
<proteinExistence type="predicted"/>
<name>A0ABS3BLH8_9BACT</name>
<protein>
    <submittedName>
        <fullName evidence="2">RagB/SusD family nutrient uptake outer membrane protein</fullName>
    </submittedName>
</protein>
<dbReference type="InterPro" id="IPR011990">
    <property type="entry name" value="TPR-like_helical_dom_sf"/>
</dbReference>
<gene>
    <name evidence="2" type="ORF">J0A67_04705</name>
</gene>
<evidence type="ECO:0000313" key="3">
    <source>
        <dbReference type="Proteomes" id="UP000664698"/>
    </source>
</evidence>
<dbReference type="EMBL" id="JAFKCW010000001">
    <property type="protein sequence ID" value="MBN7800148.1"/>
    <property type="molecule type" value="Genomic_DNA"/>
</dbReference>
<dbReference type="SUPFAM" id="SSF48452">
    <property type="entry name" value="TPR-like"/>
    <property type="match status" value="1"/>
</dbReference>
<keyword evidence="3" id="KW-1185">Reference proteome</keyword>
<feature type="domain" description="SusD-like N-terminal" evidence="1">
    <location>
        <begin position="23"/>
        <end position="220"/>
    </location>
</feature>
<comment type="caution">
    <text evidence="2">The sequence shown here is derived from an EMBL/GenBank/DDBJ whole genome shotgun (WGS) entry which is preliminary data.</text>
</comment>
<sequence>MKNPNQFILSLMILFVTISCDGFLEEKPEKSILVPSTTKDIRALLDYYTSLNANALVSFVLADDWETSSANWETLSPWQQNAYLWQEEVFNPDERSTDYVLLHKKIFYANVSLEALKDMSAEGEAGELMGEALFVRAMAMYQLGQLFLPHPANTASGDIRIPFKFTADMDDPGKWLDVSELLAIAEKDLEDAYGLLPKNAAYPNRPEKITAKALLSSLYLYRGNYGQALEAANEVIESGRALMDYSKLDSDAPYPFALFNEETLYYGVTSSFSVTASSATYINPVLYSLYGDNDLRKNLFFTLDAEGLPLFKGSYLGDYNLFSGISLSEVFLNGAESAFRLGDTQNGTALLKALAVMRYSDRDLWLEEQGEIDLESALEERRKELVFRGTRWSDMKRLAANGELTLPLAREIGGTGYLLQDMGQFTLALPDLEFGLEGLH</sequence>
<dbReference type="Proteomes" id="UP000664698">
    <property type="component" value="Unassembled WGS sequence"/>
</dbReference>
<reference evidence="2 3" key="1">
    <citation type="submission" date="2021-03" db="EMBL/GenBank/DDBJ databases">
        <title>novel species isolated from a fishpond in China.</title>
        <authorList>
            <person name="Lu H."/>
            <person name="Cai Z."/>
        </authorList>
    </citation>
    <scope>NUCLEOTIDE SEQUENCE [LARGE SCALE GENOMIC DNA]</scope>
    <source>
        <strain evidence="2 3">JCM 31546</strain>
    </source>
</reference>
<dbReference type="Gene3D" id="1.25.40.900">
    <property type="match status" value="1"/>
</dbReference>
<evidence type="ECO:0000259" key="1">
    <source>
        <dbReference type="Pfam" id="PF14322"/>
    </source>
</evidence>